<evidence type="ECO:0000256" key="1">
    <source>
        <dbReference type="ARBA" id="ARBA00010333"/>
    </source>
</evidence>
<dbReference type="Gene3D" id="3.40.190.10">
    <property type="entry name" value="Periplasmic binding protein-like II"/>
    <property type="match status" value="2"/>
</dbReference>
<accession>A0A653E7K5</accession>
<dbReference type="RefSeq" id="WP_150549048.1">
    <property type="nucleotide sequence ID" value="NZ_JBALWF010000020.1"/>
</dbReference>
<feature type="chain" id="PRO_5024997742" evidence="3">
    <location>
        <begin position="25"/>
        <end position="277"/>
    </location>
</feature>
<dbReference type="PANTHER" id="PTHR35936">
    <property type="entry name" value="MEMBRANE-BOUND LYTIC MUREIN TRANSGLYCOSYLASE F"/>
    <property type="match status" value="1"/>
</dbReference>
<evidence type="ECO:0000259" key="4">
    <source>
        <dbReference type="Pfam" id="PF00497"/>
    </source>
</evidence>
<feature type="signal peptide" evidence="3">
    <location>
        <begin position="1"/>
        <end position="24"/>
    </location>
</feature>
<dbReference type="SUPFAM" id="SSF53850">
    <property type="entry name" value="Periplasmic binding protein-like II"/>
    <property type="match status" value="1"/>
</dbReference>
<gene>
    <name evidence="5" type="ORF">PMYSY11_3631</name>
</gene>
<organism evidence="5">
    <name type="scientific">Pseudomonas marincola</name>
    <dbReference type="NCBI Taxonomy" id="437900"/>
    <lineage>
        <taxon>Bacteria</taxon>
        <taxon>Pseudomonadati</taxon>
        <taxon>Pseudomonadota</taxon>
        <taxon>Gammaproteobacteria</taxon>
        <taxon>Pseudomonadales</taxon>
        <taxon>Pseudomonadaceae</taxon>
        <taxon>Pseudomonas</taxon>
    </lineage>
</organism>
<evidence type="ECO:0000313" key="5">
    <source>
        <dbReference type="EMBL" id="VEV98675.1"/>
    </source>
</evidence>
<keyword evidence="2 3" id="KW-0732">Signal</keyword>
<evidence type="ECO:0000256" key="3">
    <source>
        <dbReference type="SAM" id="SignalP"/>
    </source>
</evidence>
<proteinExistence type="inferred from homology"/>
<evidence type="ECO:0000256" key="2">
    <source>
        <dbReference type="ARBA" id="ARBA00022729"/>
    </source>
</evidence>
<comment type="similarity">
    <text evidence="1">Belongs to the bacterial solute-binding protein 3 family.</text>
</comment>
<protein>
    <submittedName>
        <fullName evidence="5">Amino acid ABC transporter substrate-binding protein</fullName>
    </submittedName>
</protein>
<name>A0A653E7K5_9PSED</name>
<dbReference type="AlphaFoldDB" id="A0A653E7K5"/>
<dbReference type="EMBL" id="LR215729">
    <property type="protein sequence ID" value="VEV98675.1"/>
    <property type="molecule type" value="Genomic_DNA"/>
</dbReference>
<dbReference type="InterPro" id="IPR001638">
    <property type="entry name" value="Solute-binding_3/MltF_N"/>
</dbReference>
<dbReference type="PANTHER" id="PTHR35936:SF6">
    <property type="entry name" value="AMINO ACID ABC TRANSPORTER SUBSTRATE-BINDING PAAT FAMILY PROTEIN"/>
    <property type="match status" value="1"/>
</dbReference>
<sequence length="277" mass="30498">MLYRLLARPLVALICVLSMPAAMAEMACERMVATGQPDYPPFLWRDPQNPKRLIGAQADLLAHLGKELGIRIDVVYSSSKTKAESEVSSGRVDLLAGASITPQDLEHLDIVYPALFQQADVVWVRNILSFPYIEWADLRERRGASVGMDFSPAFKAYASENLSLEQGANLAQLFDKLMAGELDYVVAEREPGQLLANSKGLAKDLLALSPPIESTGLHLAISHNSACNTPWLRGQLAKKMTELAATELPQAWLEQNYILWQQHVLQAASTTDSPSNQ</sequence>
<dbReference type="Pfam" id="PF00497">
    <property type="entry name" value="SBP_bac_3"/>
    <property type="match status" value="1"/>
</dbReference>
<feature type="domain" description="Solute-binding protein family 3/N-terminal" evidence="4">
    <location>
        <begin position="36"/>
        <end position="126"/>
    </location>
</feature>
<reference evidence="5" key="1">
    <citation type="submission" date="2019-02" db="EMBL/GenBank/DDBJ databases">
        <authorList>
            <consortium name="Genoscope - CEA"/>
            <person name="William W."/>
        </authorList>
    </citation>
    <scope>NUCLEOTIDE SEQUENCE [LARGE SCALE GENOMIC DNA]</scope>
    <source>
        <strain evidence="5">YSy11</strain>
    </source>
</reference>